<protein>
    <submittedName>
        <fullName evidence="2">Uncharacterized protein</fullName>
    </submittedName>
</protein>
<dbReference type="AlphaFoldDB" id="A0A7G7W9V1"/>
<evidence type="ECO:0000313" key="2">
    <source>
        <dbReference type="EMBL" id="QNH63144.1"/>
    </source>
</evidence>
<feature type="transmembrane region" description="Helical" evidence="1">
    <location>
        <begin position="20"/>
        <end position="40"/>
    </location>
</feature>
<dbReference type="Proteomes" id="UP000515489">
    <property type="component" value="Chromosome"/>
</dbReference>
<dbReference type="EMBL" id="CP060202">
    <property type="protein sequence ID" value="QNH63144.1"/>
    <property type="molecule type" value="Genomic_DNA"/>
</dbReference>
<reference evidence="2 3" key="1">
    <citation type="submission" date="2020-08" db="EMBL/GenBank/DDBJ databases">
        <title>Hymenobacter sp. S2-20-2 genome sequencing.</title>
        <authorList>
            <person name="Jin L."/>
        </authorList>
    </citation>
    <scope>NUCLEOTIDE SEQUENCE [LARGE SCALE GENOMIC DNA]</scope>
    <source>
        <strain evidence="2 3">S2-20-2</strain>
    </source>
</reference>
<keyword evidence="1" id="KW-1133">Transmembrane helix</keyword>
<proteinExistence type="predicted"/>
<evidence type="ECO:0000256" key="1">
    <source>
        <dbReference type="SAM" id="Phobius"/>
    </source>
</evidence>
<dbReference type="KEGG" id="hsk:H4317_04860"/>
<keyword evidence="3" id="KW-1185">Reference proteome</keyword>
<feature type="transmembrane region" description="Helical" evidence="1">
    <location>
        <begin position="60"/>
        <end position="78"/>
    </location>
</feature>
<dbReference type="RefSeq" id="WP_185889025.1">
    <property type="nucleotide sequence ID" value="NZ_CP060202.1"/>
</dbReference>
<accession>A0A7G7W9V1</accession>
<evidence type="ECO:0000313" key="3">
    <source>
        <dbReference type="Proteomes" id="UP000515489"/>
    </source>
</evidence>
<organism evidence="2 3">
    <name type="scientific">Hymenobacter sediminicola</name>
    <dbReference type="NCBI Taxonomy" id="2761579"/>
    <lineage>
        <taxon>Bacteria</taxon>
        <taxon>Pseudomonadati</taxon>
        <taxon>Bacteroidota</taxon>
        <taxon>Cytophagia</taxon>
        <taxon>Cytophagales</taxon>
        <taxon>Hymenobacteraceae</taxon>
        <taxon>Hymenobacter</taxon>
    </lineage>
</organism>
<gene>
    <name evidence="2" type="ORF">H4317_04860</name>
</gene>
<sequence length="134" mass="14952">MEIVPDEMLQSGWQPRPQGAPSAGHALSVLVAVCAVLWVWNMDWWPLQEAPKYRLVAQVLYSYWTCALLVLGSNYSVFRWATRPLWKSTRPDTTSTLVLLLCLVFHAAWVLLLGFIGLLAVAFSGSSEGLFQGL</sequence>
<name>A0A7G7W9V1_9BACT</name>
<keyword evidence="1" id="KW-0472">Membrane</keyword>
<keyword evidence="1" id="KW-0812">Transmembrane</keyword>
<feature type="transmembrane region" description="Helical" evidence="1">
    <location>
        <begin position="98"/>
        <end position="123"/>
    </location>
</feature>